<dbReference type="Proteomes" id="UP000231279">
    <property type="component" value="Unassembled WGS sequence"/>
</dbReference>
<dbReference type="EMBL" id="NKXS01005045">
    <property type="protein sequence ID" value="PIN04693.1"/>
    <property type="molecule type" value="Genomic_DNA"/>
</dbReference>
<feature type="region of interest" description="Disordered" evidence="1">
    <location>
        <begin position="23"/>
        <end position="49"/>
    </location>
</feature>
<evidence type="ECO:0000256" key="1">
    <source>
        <dbReference type="SAM" id="MobiDB-lite"/>
    </source>
</evidence>
<comment type="caution">
    <text evidence="2">The sequence shown here is derived from an EMBL/GenBank/DDBJ whole genome shotgun (WGS) entry which is preliminary data.</text>
</comment>
<organism evidence="2 3">
    <name type="scientific">Handroanthus impetiginosus</name>
    <dbReference type="NCBI Taxonomy" id="429701"/>
    <lineage>
        <taxon>Eukaryota</taxon>
        <taxon>Viridiplantae</taxon>
        <taxon>Streptophyta</taxon>
        <taxon>Embryophyta</taxon>
        <taxon>Tracheophyta</taxon>
        <taxon>Spermatophyta</taxon>
        <taxon>Magnoliopsida</taxon>
        <taxon>eudicotyledons</taxon>
        <taxon>Gunneridae</taxon>
        <taxon>Pentapetalae</taxon>
        <taxon>asterids</taxon>
        <taxon>lamiids</taxon>
        <taxon>Lamiales</taxon>
        <taxon>Bignoniaceae</taxon>
        <taxon>Crescentiina</taxon>
        <taxon>Tabebuia alliance</taxon>
        <taxon>Handroanthus</taxon>
    </lineage>
</organism>
<sequence length="84" mass="9042">MPGTTCLRRGVINLSPTLSSKGRWVSTITPRKQTDESAGDAGVEKEKAEPIVAISRPPPLPPFIGPLVALSMLDAWTKRDNSDD</sequence>
<reference evidence="3" key="1">
    <citation type="journal article" date="2018" name="Gigascience">
        <title>Genome assembly of the Pink Ipe (Handroanthus impetiginosus, Bignoniaceae), a highly valued, ecologically keystone Neotropical timber forest tree.</title>
        <authorList>
            <person name="Silva-Junior O.B."/>
            <person name="Grattapaglia D."/>
            <person name="Novaes E."/>
            <person name="Collevatti R.G."/>
        </authorList>
    </citation>
    <scope>NUCLEOTIDE SEQUENCE [LARGE SCALE GENOMIC DNA]</scope>
    <source>
        <strain evidence="3">cv. UFG-1</strain>
    </source>
</reference>
<proteinExistence type="predicted"/>
<dbReference type="OrthoDB" id="1933480at2759"/>
<protein>
    <submittedName>
        <fullName evidence="2">Uncharacterized protein</fullName>
    </submittedName>
</protein>
<name>A0A2G9GHB7_9LAMI</name>
<accession>A0A2G9GHB7</accession>
<evidence type="ECO:0000313" key="3">
    <source>
        <dbReference type="Proteomes" id="UP000231279"/>
    </source>
</evidence>
<dbReference type="AlphaFoldDB" id="A0A2G9GHB7"/>
<gene>
    <name evidence="2" type="ORF">CDL12_22773</name>
</gene>
<evidence type="ECO:0000313" key="2">
    <source>
        <dbReference type="EMBL" id="PIN04693.1"/>
    </source>
</evidence>
<keyword evidence="3" id="KW-1185">Reference proteome</keyword>